<comment type="similarity">
    <text evidence="3">Belongs to the lyase 1 family. Adenylosuccinate lyase subfamily.</text>
</comment>
<dbReference type="InterPro" id="IPR019468">
    <property type="entry name" value="AdenyloSucc_lyase_C"/>
</dbReference>
<dbReference type="Proteomes" id="UP001165089">
    <property type="component" value="Unassembled WGS sequence"/>
</dbReference>
<dbReference type="PRINTS" id="PR00149">
    <property type="entry name" value="FUMRATELYASE"/>
</dbReference>
<dbReference type="PRINTS" id="PR00145">
    <property type="entry name" value="ARGSUCLYASE"/>
</dbReference>
<dbReference type="PANTHER" id="PTHR43172">
    <property type="entry name" value="ADENYLOSUCCINATE LYASE"/>
    <property type="match status" value="1"/>
</dbReference>
<dbReference type="InterPro" id="IPR000362">
    <property type="entry name" value="Fumarate_lyase_fam"/>
</dbReference>
<proteinExistence type="inferred from homology"/>
<evidence type="ECO:0000256" key="2">
    <source>
        <dbReference type="NCBIfam" id="TIGR00928"/>
    </source>
</evidence>
<dbReference type="Gene3D" id="1.10.275.60">
    <property type="match status" value="1"/>
</dbReference>
<comment type="catalytic activity">
    <reaction evidence="3">
        <text>N(6)-(1,2-dicarboxyethyl)-AMP = fumarate + AMP</text>
        <dbReference type="Rhea" id="RHEA:16853"/>
        <dbReference type="ChEBI" id="CHEBI:29806"/>
        <dbReference type="ChEBI" id="CHEBI:57567"/>
        <dbReference type="ChEBI" id="CHEBI:456215"/>
        <dbReference type="EC" id="4.3.2.2"/>
    </reaction>
</comment>
<dbReference type="GO" id="GO:0016829">
    <property type="term" value="F:lyase activity"/>
    <property type="evidence" value="ECO:0007669"/>
    <property type="project" value="UniProtKB-KW"/>
</dbReference>
<dbReference type="InterPro" id="IPR022761">
    <property type="entry name" value="Fumarate_lyase_N"/>
</dbReference>
<sequence>MSFLPPHDGSELERFEHPLASRYASKAMVRLLSPLYRQRVWRRLWIALAEAEAELGLPVTAAQIAELRATQDDVDLEAIARHESALRHDVMAAIHAWGEQAPGARPILHLGATSCFVTDNGDLLIVQEALALLRRRLQDVIAALAAFAAQWQDQPTLGFTHFQPAQPTTVGKRATLWIQDLLLDLEDLDHLIRTTPVRGVKGTTGTQASFLELFGGDGAKVEALERRFCEKVGFPAIPVSGQTATRKLEDRIGQVLCGLAASAGKFASDLRLLQHLKEVEEPFESKQIGSSAMPYKRNPMRSERINSLARFVLGLMPSTYQTSANQWMERTLDDSAHRRLAISQGLLAVDAILVLFRNVASGLVVYPRMIEARLAQELPFMAAEVLLMEAVKRGGDRQDLHERFRGAALEAGRRIKAEGRPNELLKLLAEDPAWAMTELELAALLDARRFTGRAGEQVRTFLAGPVAAALAGHLPADEAAVRV</sequence>
<comment type="pathway">
    <text evidence="3">Purine metabolism; AMP biosynthesis via de novo pathway; AMP from IMP: step 2/2.</text>
</comment>
<evidence type="ECO:0000313" key="6">
    <source>
        <dbReference type="Proteomes" id="UP001165089"/>
    </source>
</evidence>
<organism evidence="5 6">
    <name type="scientific">Geothrix rubra</name>
    <dbReference type="NCBI Taxonomy" id="2927977"/>
    <lineage>
        <taxon>Bacteria</taxon>
        <taxon>Pseudomonadati</taxon>
        <taxon>Acidobacteriota</taxon>
        <taxon>Holophagae</taxon>
        <taxon>Holophagales</taxon>
        <taxon>Holophagaceae</taxon>
        <taxon>Geothrix</taxon>
    </lineage>
</organism>
<feature type="domain" description="Adenylosuccinate lyase C-terminal" evidence="4">
    <location>
        <begin position="378"/>
        <end position="462"/>
    </location>
</feature>
<accession>A0ABQ5Q698</accession>
<evidence type="ECO:0000256" key="1">
    <source>
        <dbReference type="ARBA" id="ARBA00023239"/>
    </source>
</evidence>
<dbReference type="EMBL" id="BSDD01000002">
    <property type="protein sequence ID" value="GLH69869.1"/>
    <property type="molecule type" value="Genomic_DNA"/>
</dbReference>
<dbReference type="EC" id="4.3.2.2" evidence="2 3"/>
<dbReference type="SUPFAM" id="SSF48557">
    <property type="entry name" value="L-aspartase-like"/>
    <property type="match status" value="1"/>
</dbReference>
<evidence type="ECO:0000313" key="5">
    <source>
        <dbReference type="EMBL" id="GLH69869.1"/>
    </source>
</evidence>
<keyword evidence="6" id="KW-1185">Reference proteome</keyword>
<comment type="pathway">
    <text evidence="3">Purine metabolism; IMP biosynthesis via de novo pathway; 5-amino-1-(5-phospho-D-ribosyl)imidazole-4-carboxamide from 5-amino-1-(5-phospho-D-ribosyl)imidazole-4-carboxylate: step 2/2.</text>
</comment>
<dbReference type="Pfam" id="PF00206">
    <property type="entry name" value="Lyase_1"/>
    <property type="match status" value="1"/>
</dbReference>
<evidence type="ECO:0000259" key="4">
    <source>
        <dbReference type="SMART" id="SM00998"/>
    </source>
</evidence>
<dbReference type="PANTHER" id="PTHR43172:SF1">
    <property type="entry name" value="ADENYLOSUCCINATE LYASE"/>
    <property type="match status" value="1"/>
</dbReference>
<evidence type="ECO:0000256" key="3">
    <source>
        <dbReference type="RuleBase" id="RU361172"/>
    </source>
</evidence>
<dbReference type="NCBIfam" id="TIGR00928">
    <property type="entry name" value="purB"/>
    <property type="match status" value="1"/>
</dbReference>
<dbReference type="InterPro" id="IPR004769">
    <property type="entry name" value="Pur_lyase"/>
</dbReference>
<dbReference type="RefSeq" id="WP_285724012.1">
    <property type="nucleotide sequence ID" value="NZ_BSDD01000002.1"/>
</dbReference>
<dbReference type="Gene3D" id="1.20.200.10">
    <property type="entry name" value="Fumarase/aspartase (Central domain)"/>
    <property type="match status" value="1"/>
</dbReference>
<dbReference type="InterPro" id="IPR008948">
    <property type="entry name" value="L-Aspartase-like"/>
</dbReference>
<dbReference type="Pfam" id="PF10397">
    <property type="entry name" value="ADSL_C"/>
    <property type="match status" value="1"/>
</dbReference>
<name>A0ABQ5Q698_9BACT</name>
<dbReference type="SMART" id="SM00998">
    <property type="entry name" value="ADSL_C"/>
    <property type="match status" value="1"/>
</dbReference>
<dbReference type="PROSITE" id="PS00163">
    <property type="entry name" value="FUMARATE_LYASES"/>
    <property type="match status" value="1"/>
</dbReference>
<dbReference type="InterPro" id="IPR020557">
    <property type="entry name" value="Fumarate_lyase_CS"/>
</dbReference>
<dbReference type="Gene3D" id="1.10.40.30">
    <property type="entry name" value="Fumarase/aspartase (C-terminal domain)"/>
    <property type="match status" value="1"/>
</dbReference>
<protein>
    <recommendedName>
        <fullName evidence="2 3">Adenylosuccinate lyase</fullName>
        <shortName evidence="3">ASL</shortName>
        <ecNumber evidence="2 3">4.3.2.2</ecNumber>
    </recommendedName>
    <alternativeName>
        <fullName evidence="3">Adenylosuccinase</fullName>
    </alternativeName>
</protein>
<keyword evidence="3" id="KW-0658">Purine biosynthesis</keyword>
<comment type="catalytic activity">
    <reaction evidence="3">
        <text>(2S)-2-[5-amino-1-(5-phospho-beta-D-ribosyl)imidazole-4-carboxamido]succinate = 5-amino-1-(5-phospho-beta-D-ribosyl)imidazole-4-carboxamide + fumarate</text>
        <dbReference type="Rhea" id="RHEA:23920"/>
        <dbReference type="ChEBI" id="CHEBI:29806"/>
        <dbReference type="ChEBI" id="CHEBI:58443"/>
        <dbReference type="ChEBI" id="CHEBI:58475"/>
        <dbReference type="EC" id="4.3.2.2"/>
    </reaction>
</comment>
<keyword evidence="1 3" id="KW-0456">Lyase</keyword>
<comment type="caution">
    <text evidence="5">The sequence shown here is derived from an EMBL/GenBank/DDBJ whole genome shotgun (WGS) entry which is preliminary data.</text>
</comment>
<gene>
    <name evidence="5" type="primary">purB</name>
    <name evidence="5" type="ORF">GETHPA_14020</name>
</gene>
<reference evidence="5 6" key="1">
    <citation type="journal article" date="2023" name="Antonie Van Leeuwenhoek">
        <title>Mesoterricola silvestris gen. nov., sp. nov., Mesoterricola sediminis sp. nov., Geothrix oryzae sp. nov., Geothrix edaphica sp. nov., Geothrix rubra sp. nov., and Geothrix limicola sp. nov., six novel members of Acidobacteriota isolated from soils.</title>
        <authorList>
            <person name="Itoh H."/>
            <person name="Sugisawa Y."/>
            <person name="Mise K."/>
            <person name="Xu Z."/>
            <person name="Kuniyasu M."/>
            <person name="Ushijima N."/>
            <person name="Kawano K."/>
            <person name="Kobayashi E."/>
            <person name="Shiratori Y."/>
            <person name="Masuda Y."/>
            <person name="Senoo K."/>
        </authorList>
    </citation>
    <scope>NUCLEOTIDE SEQUENCE [LARGE SCALE GENOMIC DNA]</scope>
    <source>
        <strain evidence="5 6">Red803</strain>
    </source>
</reference>